<evidence type="ECO:0000313" key="3">
    <source>
        <dbReference type="Proteomes" id="UP000005741"/>
    </source>
</evidence>
<sequence length="156" mass="17858">MVGKKYKYKDIIPEERKNITKEWNVKAEKKAGDTKRDAEEKISNDKEEKESRIKGEAESKKKKGKKEKSGEEKGDKRKKSGKKKDESQDETDVEQTIDEARDSVKRAIEDVVDLGNTILGTPKGREHIEKKAKKAGKKLTRTLEYILKDAGKKIKK</sequence>
<organism evidence="2 3">
    <name type="scientific">Methanoplanus limicola DSM 2279</name>
    <dbReference type="NCBI Taxonomy" id="937775"/>
    <lineage>
        <taxon>Archaea</taxon>
        <taxon>Methanobacteriati</taxon>
        <taxon>Methanobacteriota</taxon>
        <taxon>Stenosarchaea group</taxon>
        <taxon>Methanomicrobia</taxon>
        <taxon>Methanomicrobiales</taxon>
        <taxon>Methanomicrobiaceae</taxon>
        <taxon>Methanoplanus</taxon>
    </lineage>
</organism>
<dbReference type="RefSeq" id="WP_004079732.1">
    <property type="nucleotide sequence ID" value="NZ_CM001436.1"/>
</dbReference>
<dbReference type="AlphaFoldDB" id="H1YYU1"/>
<gene>
    <name evidence="2" type="ORF">Metlim_2981</name>
</gene>
<evidence type="ECO:0000256" key="1">
    <source>
        <dbReference type="SAM" id="MobiDB-lite"/>
    </source>
</evidence>
<feature type="region of interest" description="Disordered" evidence="1">
    <location>
        <begin position="1"/>
        <end position="101"/>
    </location>
</feature>
<dbReference type="InParanoid" id="H1YYU1"/>
<dbReference type="HOGENOM" id="CLU_1682714_0_0_2"/>
<feature type="compositionally biased region" description="Basic and acidic residues" evidence="1">
    <location>
        <begin position="8"/>
        <end position="59"/>
    </location>
</feature>
<protein>
    <submittedName>
        <fullName evidence="2">Uncharacterized protein</fullName>
    </submittedName>
</protein>
<accession>H1YYU1</accession>
<dbReference type="Proteomes" id="UP000005741">
    <property type="component" value="Chromosome"/>
</dbReference>
<proteinExistence type="predicted"/>
<keyword evidence="3" id="KW-1185">Reference proteome</keyword>
<feature type="compositionally biased region" description="Acidic residues" evidence="1">
    <location>
        <begin position="87"/>
        <end position="97"/>
    </location>
</feature>
<reference evidence="2 3" key="1">
    <citation type="submission" date="2011-10" db="EMBL/GenBank/DDBJ databases">
        <title>The Improved High-Quality Draft genome of Methanoplanus limicola DSM 2279.</title>
        <authorList>
            <consortium name="US DOE Joint Genome Institute (JGI-PGF)"/>
            <person name="Lucas S."/>
            <person name="Copeland A."/>
            <person name="Lapidus A."/>
            <person name="Glavina del Rio T."/>
            <person name="Dalin E."/>
            <person name="Tice H."/>
            <person name="Bruce D."/>
            <person name="Goodwin L."/>
            <person name="Pitluck S."/>
            <person name="Peters L."/>
            <person name="Mikhailova N."/>
            <person name="Lu M."/>
            <person name="Kyrpides N."/>
            <person name="Mavromatis K."/>
            <person name="Ivanova N."/>
            <person name="Markowitz V."/>
            <person name="Cheng J.-F."/>
            <person name="Hugenholtz P."/>
            <person name="Woyke T."/>
            <person name="Wu D."/>
            <person name="Wirth R."/>
            <person name="Brambilla E.-M."/>
            <person name="Klenk H.-P."/>
            <person name="Eisen J.A."/>
        </authorList>
    </citation>
    <scope>NUCLEOTIDE SEQUENCE [LARGE SCALE GENOMIC DNA]</scope>
    <source>
        <strain evidence="2 3">DSM 2279</strain>
    </source>
</reference>
<name>H1YYU1_9EURY</name>
<dbReference type="EMBL" id="CM001436">
    <property type="protein sequence ID" value="EHQ37013.1"/>
    <property type="molecule type" value="Genomic_DNA"/>
</dbReference>
<evidence type="ECO:0000313" key="2">
    <source>
        <dbReference type="EMBL" id="EHQ37013.1"/>
    </source>
</evidence>
<dbReference type="STRING" id="937775.Metlim_2981"/>